<dbReference type="EMBL" id="NBIV01000053">
    <property type="protein sequence ID" value="PXF45786.1"/>
    <property type="molecule type" value="Genomic_DNA"/>
</dbReference>
<dbReference type="Proteomes" id="UP000247409">
    <property type="component" value="Unassembled WGS sequence"/>
</dbReference>
<name>A0A2V3IUG8_9FLOR</name>
<sequence>MANAKKKRFQERRSADRHLLQAQTISANAAAASIAVAAREAKLFGAFLSL</sequence>
<organism evidence="1 2">
    <name type="scientific">Gracilariopsis chorda</name>
    <dbReference type="NCBI Taxonomy" id="448386"/>
    <lineage>
        <taxon>Eukaryota</taxon>
        <taxon>Rhodophyta</taxon>
        <taxon>Florideophyceae</taxon>
        <taxon>Rhodymeniophycidae</taxon>
        <taxon>Gracilariales</taxon>
        <taxon>Gracilariaceae</taxon>
        <taxon>Gracilariopsis</taxon>
    </lineage>
</organism>
<proteinExistence type="predicted"/>
<comment type="caution">
    <text evidence="1">The sequence shown here is derived from an EMBL/GenBank/DDBJ whole genome shotgun (WGS) entry which is preliminary data.</text>
</comment>
<gene>
    <name evidence="1" type="ORF">BWQ96_04453</name>
</gene>
<keyword evidence="2" id="KW-1185">Reference proteome</keyword>
<reference evidence="1 2" key="1">
    <citation type="journal article" date="2018" name="Mol. Biol. Evol.">
        <title>Analysis of the draft genome of the red seaweed Gracilariopsis chorda provides insights into genome size evolution in Rhodophyta.</title>
        <authorList>
            <person name="Lee J."/>
            <person name="Yang E.C."/>
            <person name="Graf L."/>
            <person name="Yang J.H."/>
            <person name="Qiu H."/>
            <person name="Zel Zion U."/>
            <person name="Chan C.X."/>
            <person name="Stephens T.G."/>
            <person name="Weber A.P.M."/>
            <person name="Boo G.H."/>
            <person name="Boo S.M."/>
            <person name="Kim K.M."/>
            <person name="Shin Y."/>
            <person name="Jung M."/>
            <person name="Lee S.J."/>
            <person name="Yim H.S."/>
            <person name="Lee J.H."/>
            <person name="Bhattacharya D."/>
            <person name="Yoon H.S."/>
        </authorList>
    </citation>
    <scope>NUCLEOTIDE SEQUENCE [LARGE SCALE GENOMIC DNA]</scope>
    <source>
        <strain evidence="1 2">SKKU-2015</strain>
        <tissue evidence="1">Whole body</tissue>
    </source>
</reference>
<accession>A0A2V3IUG8</accession>
<protein>
    <submittedName>
        <fullName evidence="1">Uncharacterized protein</fullName>
    </submittedName>
</protein>
<evidence type="ECO:0000313" key="2">
    <source>
        <dbReference type="Proteomes" id="UP000247409"/>
    </source>
</evidence>
<evidence type="ECO:0000313" key="1">
    <source>
        <dbReference type="EMBL" id="PXF45786.1"/>
    </source>
</evidence>
<dbReference type="AlphaFoldDB" id="A0A2V3IUG8"/>